<dbReference type="CDD" id="cd04163">
    <property type="entry name" value="Era"/>
    <property type="match status" value="1"/>
</dbReference>
<name>G3MQW8_AMBMU</name>
<feature type="region of interest" description="G2" evidence="6">
    <location>
        <begin position="77"/>
        <end position="81"/>
    </location>
</feature>
<dbReference type="GO" id="GO:0005759">
    <property type="term" value="C:mitochondrial matrix"/>
    <property type="evidence" value="ECO:0007669"/>
    <property type="project" value="TreeGrafter"/>
</dbReference>
<dbReference type="Gene3D" id="3.40.50.300">
    <property type="entry name" value="P-loop containing nucleotide triphosphate hydrolases"/>
    <property type="match status" value="1"/>
</dbReference>
<dbReference type="PANTHER" id="PTHR42698:SF1">
    <property type="entry name" value="GTPASE ERA, MITOCHONDRIAL"/>
    <property type="match status" value="1"/>
</dbReference>
<dbReference type="InterPro" id="IPR027417">
    <property type="entry name" value="P-loop_NTPase"/>
</dbReference>
<evidence type="ECO:0000313" key="8">
    <source>
        <dbReference type="EMBL" id="AEO35886.1"/>
    </source>
</evidence>
<dbReference type="InterPro" id="IPR009019">
    <property type="entry name" value="KH_sf_prok-type"/>
</dbReference>
<sequence length="388" mass="43506">MSLRSQSTCTSDFPRVAYRTVPRTLVEYNHMKSIAPVQPCHPKLLRVAVVGQPNVGKSTLVNTLMNWKVCSVSSKVHTTRHNAKAVFVDGDTQIVFVDTPGIVDIDHGRKHHLEATMIVDPEHALLNADVVAVIVDASDHWRRHSFDRETLRLLEFNVDVTSVLIVNKIDLLKSKRQILEFTHSLTGGIVGGVPTCRAKTVRRRLTPDELFSRTEDILKTGGVDVKEVNGDFRGPQFPQTQSNNKGSWPNFSRIFMISALKNDGVKDVRDFFLQCARPSEWMYPFEMVTDQNPHELATLIVREKILNHLSREVPYSVEAKVAMWDLDAAGVLHIVIEVFGKNTRHIKHILGDGGKTVKAIAAESRQDIAAAFRSDVSLKLIVKDINAR</sequence>
<dbReference type="EMBL" id="JO844269">
    <property type="protein sequence ID" value="AEO35886.1"/>
    <property type="molecule type" value="mRNA"/>
</dbReference>
<protein>
    <recommendedName>
        <fullName evidence="2">GTPase Era, mitochondrial</fullName>
    </recommendedName>
    <alternativeName>
        <fullName evidence="5">ERA-like protein 1</fullName>
    </alternativeName>
</protein>
<dbReference type="AlphaFoldDB" id="G3MQW8"/>
<evidence type="ECO:0000259" key="7">
    <source>
        <dbReference type="PROSITE" id="PS51713"/>
    </source>
</evidence>
<feature type="region of interest" description="G1" evidence="6">
    <location>
        <begin position="51"/>
        <end position="58"/>
    </location>
</feature>
<dbReference type="GO" id="GO:0043024">
    <property type="term" value="F:ribosomal small subunit binding"/>
    <property type="evidence" value="ECO:0007669"/>
    <property type="project" value="TreeGrafter"/>
</dbReference>
<proteinExistence type="evidence at transcript level"/>
<dbReference type="GO" id="GO:0000028">
    <property type="term" value="P:ribosomal small subunit assembly"/>
    <property type="evidence" value="ECO:0007669"/>
    <property type="project" value="TreeGrafter"/>
</dbReference>
<dbReference type="NCBIfam" id="TIGR00231">
    <property type="entry name" value="small_GTP"/>
    <property type="match status" value="1"/>
</dbReference>
<comment type="similarity">
    <text evidence="1 6">Belongs to the TRAFAC class TrmE-Era-EngA-EngB-Septin-like GTPase superfamily. Era GTPase family.</text>
</comment>
<dbReference type="PANTHER" id="PTHR42698">
    <property type="entry name" value="GTPASE ERA"/>
    <property type="match status" value="1"/>
</dbReference>
<feature type="region of interest" description="G5" evidence="6">
    <location>
        <begin position="257"/>
        <end position="259"/>
    </location>
</feature>
<dbReference type="Gene3D" id="3.30.300.20">
    <property type="match status" value="1"/>
</dbReference>
<dbReference type="InterPro" id="IPR006073">
    <property type="entry name" value="GTP-bd"/>
</dbReference>
<reference evidence="8" key="1">
    <citation type="journal article" date="2011" name="PLoS ONE">
        <title>A deep insight into the sialotranscriptome of the gulf coast tick, Amblyomma maculatum.</title>
        <authorList>
            <person name="Karim S."/>
            <person name="Singh P."/>
            <person name="Ribeiro J.M."/>
        </authorList>
    </citation>
    <scope>NUCLEOTIDE SEQUENCE</scope>
    <source>
        <tissue evidence="8">Salivary gland</tissue>
    </source>
</reference>
<feature type="region of interest" description="G3" evidence="6">
    <location>
        <begin position="98"/>
        <end position="101"/>
    </location>
</feature>
<accession>G3MQW8</accession>
<evidence type="ECO:0000256" key="2">
    <source>
        <dbReference type="ARBA" id="ARBA00019149"/>
    </source>
</evidence>
<dbReference type="SUPFAM" id="SSF54814">
    <property type="entry name" value="Prokaryotic type KH domain (KH-domain type II)"/>
    <property type="match status" value="1"/>
</dbReference>
<dbReference type="CDD" id="cd22534">
    <property type="entry name" value="KH-II_Era"/>
    <property type="match status" value="1"/>
</dbReference>
<organism evidence="8">
    <name type="scientific">Amblyomma maculatum</name>
    <name type="common">Gulf Coast tick</name>
    <dbReference type="NCBI Taxonomy" id="34609"/>
    <lineage>
        <taxon>Eukaryota</taxon>
        <taxon>Metazoa</taxon>
        <taxon>Ecdysozoa</taxon>
        <taxon>Arthropoda</taxon>
        <taxon>Chelicerata</taxon>
        <taxon>Arachnida</taxon>
        <taxon>Acari</taxon>
        <taxon>Parasitiformes</taxon>
        <taxon>Ixodida</taxon>
        <taxon>Ixodoidea</taxon>
        <taxon>Ixodidae</taxon>
        <taxon>Amblyomminae</taxon>
        <taxon>Amblyomma</taxon>
    </lineage>
</organism>
<dbReference type="InterPro" id="IPR030388">
    <property type="entry name" value="G_ERA_dom"/>
</dbReference>
<keyword evidence="3 6" id="KW-0547">Nucleotide-binding</keyword>
<dbReference type="PRINTS" id="PR00326">
    <property type="entry name" value="GTP1OBG"/>
</dbReference>
<feature type="region of interest" description="G4" evidence="6">
    <location>
        <begin position="167"/>
        <end position="170"/>
    </location>
</feature>
<evidence type="ECO:0000256" key="3">
    <source>
        <dbReference type="ARBA" id="ARBA00022741"/>
    </source>
</evidence>
<dbReference type="InterPro" id="IPR015946">
    <property type="entry name" value="KH_dom-like_a/b"/>
</dbReference>
<dbReference type="GO" id="GO:0019843">
    <property type="term" value="F:rRNA binding"/>
    <property type="evidence" value="ECO:0007669"/>
    <property type="project" value="TreeGrafter"/>
</dbReference>
<dbReference type="SUPFAM" id="SSF52540">
    <property type="entry name" value="P-loop containing nucleoside triphosphate hydrolases"/>
    <property type="match status" value="1"/>
</dbReference>
<dbReference type="HAMAP" id="MF_00367">
    <property type="entry name" value="GTPase_Era"/>
    <property type="match status" value="1"/>
</dbReference>
<evidence type="ECO:0000256" key="6">
    <source>
        <dbReference type="PROSITE-ProRule" id="PRU01050"/>
    </source>
</evidence>
<dbReference type="InterPro" id="IPR005662">
    <property type="entry name" value="GTPase_Era-like"/>
</dbReference>
<evidence type="ECO:0000256" key="4">
    <source>
        <dbReference type="ARBA" id="ARBA00023134"/>
    </source>
</evidence>
<evidence type="ECO:0000256" key="1">
    <source>
        <dbReference type="ARBA" id="ARBA00007921"/>
    </source>
</evidence>
<dbReference type="InterPro" id="IPR005225">
    <property type="entry name" value="Small_GTP-bd"/>
</dbReference>
<keyword evidence="4 6" id="KW-0342">GTP-binding</keyword>
<dbReference type="PROSITE" id="PS51713">
    <property type="entry name" value="G_ERA"/>
    <property type="match status" value="1"/>
</dbReference>
<dbReference type="GO" id="GO:0005525">
    <property type="term" value="F:GTP binding"/>
    <property type="evidence" value="ECO:0007669"/>
    <property type="project" value="UniProtKB-UniRule"/>
</dbReference>
<dbReference type="Pfam" id="PF01926">
    <property type="entry name" value="MMR_HSR1"/>
    <property type="match status" value="1"/>
</dbReference>
<evidence type="ECO:0000256" key="5">
    <source>
        <dbReference type="ARBA" id="ARBA00030975"/>
    </source>
</evidence>
<feature type="domain" description="Era-type G" evidence="7">
    <location>
        <begin position="43"/>
        <end position="278"/>
    </location>
</feature>